<dbReference type="SMART" id="SM00387">
    <property type="entry name" value="HATPase_c"/>
    <property type="match status" value="1"/>
</dbReference>
<feature type="domain" description="PAC" evidence="17">
    <location>
        <begin position="283"/>
        <end position="335"/>
    </location>
</feature>
<feature type="domain" description="Histidine kinase" evidence="14">
    <location>
        <begin position="610"/>
        <end position="831"/>
    </location>
</feature>
<dbReference type="GO" id="GO:0009927">
    <property type="term" value="F:histidine phosphotransfer kinase activity"/>
    <property type="evidence" value="ECO:0007669"/>
    <property type="project" value="TreeGrafter"/>
</dbReference>
<feature type="domain" description="PAS" evidence="16">
    <location>
        <begin position="467"/>
        <end position="537"/>
    </location>
</feature>
<evidence type="ECO:0000256" key="6">
    <source>
        <dbReference type="ARBA" id="ARBA00022741"/>
    </source>
</evidence>
<proteinExistence type="inferred from homology"/>
<feature type="domain" description="PAC" evidence="17">
    <location>
        <begin position="540"/>
        <end position="592"/>
    </location>
</feature>
<evidence type="ECO:0000256" key="7">
    <source>
        <dbReference type="ARBA" id="ARBA00022777"/>
    </source>
</evidence>
<dbReference type="InterPro" id="IPR036097">
    <property type="entry name" value="HisK_dim/P_sf"/>
</dbReference>
<dbReference type="SUPFAM" id="SSF55874">
    <property type="entry name" value="ATPase domain of HSP90 chaperone/DNA topoisomerase II/histidine kinase"/>
    <property type="match status" value="1"/>
</dbReference>
<comment type="caution">
    <text evidence="18">The sequence shown here is derived from an EMBL/GenBank/DDBJ whole genome shotgun (WGS) entry which is preliminary data.</text>
</comment>
<dbReference type="SUPFAM" id="SSF52172">
    <property type="entry name" value="CheY-like"/>
    <property type="match status" value="1"/>
</dbReference>
<keyword evidence="19" id="KW-1185">Reference proteome</keyword>
<dbReference type="SMART" id="SM00448">
    <property type="entry name" value="REC"/>
    <property type="match status" value="1"/>
</dbReference>
<protein>
    <recommendedName>
        <fullName evidence="12">Circadian input-output histidine kinase CikA</fullName>
        <ecNumber evidence="3">2.7.13.3</ecNumber>
    </recommendedName>
    <alternativeName>
        <fullName evidence="11">Sensory/regulatory protein RpfC</fullName>
    </alternativeName>
</protein>
<evidence type="ECO:0000259" key="17">
    <source>
        <dbReference type="PROSITE" id="PS50113"/>
    </source>
</evidence>
<organism evidence="18 19">
    <name type="scientific">Desulfuribacillus alkaliarsenatis</name>
    <dbReference type="NCBI Taxonomy" id="766136"/>
    <lineage>
        <taxon>Bacteria</taxon>
        <taxon>Bacillati</taxon>
        <taxon>Bacillota</taxon>
        <taxon>Desulfuribacillia</taxon>
        <taxon>Desulfuribacillales</taxon>
        <taxon>Desulfuribacillaceae</taxon>
        <taxon>Desulfuribacillus</taxon>
    </lineage>
</organism>
<reference evidence="18 19" key="1">
    <citation type="submission" date="2016-09" db="EMBL/GenBank/DDBJ databases">
        <title>Draft genome sequence for the type strain of Desulfuribacillus alkaliarsenatis AHT28, an obligately anaerobic, sulfidogenic bacterium isolated from Russian soda lake sediments.</title>
        <authorList>
            <person name="Abin C.A."/>
            <person name="Hollibaugh J.T."/>
        </authorList>
    </citation>
    <scope>NUCLEOTIDE SEQUENCE [LARGE SCALE GENOMIC DNA]</scope>
    <source>
        <strain evidence="18 19">AHT28</strain>
    </source>
</reference>
<dbReference type="PROSITE" id="PS50109">
    <property type="entry name" value="HIS_KIN"/>
    <property type="match status" value="1"/>
</dbReference>
<dbReference type="Gene3D" id="3.40.50.2300">
    <property type="match status" value="1"/>
</dbReference>
<evidence type="ECO:0000313" key="19">
    <source>
        <dbReference type="Proteomes" id="UP000094296"/>
    </source>
</evidence>
<evidence type="ECO:0000256" key="5">
    <source>
        <dbReference type="ARBA" id="ARBA00022679"/>
    </source>
</evidence>
<evidence type="ECO:0000256" key="13">
    <source>
        <dbReference type="PROSITE-ProRule" id="PRU00169"/>
    </source>
</evidence>
<dbReference type="PROSITE" id="PS50112">
    <property type="entry name" value="PAS"/>
    <property type="match status" value="2"/>
</dbReference>
<evidence type="ECO:0000256" key="2">
    <source>
        <dbReference type="ARBA" id="ARBA00006402"/>
    </source>
</evidence>
<dbReference type="Pfam" id="PF00072">
    <property type="entry name" value="Response_reg"/>
    <property type="match status" value="1"/>
</dbReference>
<dbReference type="InterPro" id="IPR003594">
    <property type="entry name" value="HATPase_dom"/>
</dbReference>
<evidence type="ECO:0000259" key="14">
    <source>
        <dbReference type="PROSITE" id="PS50109"/>
    </source>
</evidence>
<dbReference type="InterPro" id="IPR004358">
    <property type="entry name" value="Sig_transdc_His_kin-like_C"/>
</dbReference>
<dbReference type="PROSITE" id="PS50113">
    <property type="entry name" value="PAC"/>
    <property type="match status" value="2"/>
</dbReference>
<dbReference type="CDD" id="cd16922">
    <property type="entry name" value="HATPase_EvgS-ArcB-TorS-like"/>
    <property type="match status" value="1"/>
</dbReference>
<name>A0A1E5G1Z3_9FIRM</name>
<dbReference type="FunFam" id="1.10.287.130:FF:000002">
    <property type="entry name" value="Two-component osmosensing histidine kinase"/>
    <property type="match status" value="1"/>
</dbReference>
<dbReference type="InterPro" id="IPR013656">
    <property type="entry name" value="PAS_4"/>
</dbReference>
<dbReference type="GO" id="GO:0005886">
    <property type="term" value="C:plasma membrane"/>
    <property type="evidence" value="ECO:0007669"/>
    <property type="project" value="TreeGrafter"/>
</dbReference>
<evidence type="ECO:0000256" key="1">
    <source>
        <dbReference type="ARBA" id="ARBA00000085"/>
    </source>
</evidence>
<dbReference type="InterPro" id="IPR000700">
    <property type="entry name" value="PAS-assoc_C"/>
</dbReference>
<keyword evidence="4 13" id="KW-0597">Phosphoprotein</keyword>
<dbReference type="GO" id="GO:0005524">
    <property type="term" value="F:ATP binding"/>
    <property type="evidence" value="ECO:0007669"/>
    <property type="project" value="UniProtKB-KW"/>
</dbReference>
<dbReference type="InterPro" id="IPR011006">
    <property type="entry name" value="CheY-like_superfamily"/>
</dbReference>
<sequence length="997" mass="114253">MVDEKSLKEKETLQMILDYSEIFIQGHELDYEQITADFSRICEAKAAAFNLYEPDGEYFTTKAFNCEQWLVNKAKDLLGIDVVGKRWMHDSIKAEKIKAKTITRFQSLVDLSGDVLPRTIVKQLENALDLGETIVIKITKNNKMLGDFTLIMPKDKAFEQEGIAEIFCNQLGLAIERQRAETLLLKEKESSQKMLELFFKQSLSGFFFMMLDEPIEWNDNIDKERTLDYVFANQRITKFNQAMLDQYRLKEDEILGLTPNDFFQHDIERGRDVWREFFDKGHLHIDTNEMRFDGTQMWIEGDYICLYDDKGRIIGHFGNQQDITARKQAELQLAQRDQLLSTLSKQVPGVIYQYLLRPDGSGYLPYASDGIWDVYEVTPDEVKTDASKAYSRIHPEDYDRVIEAIQQSARQLNIWDDEHRVNLPDKGIRWLKGLARPEKLPDGSILWNGYIRDITEDKKTQDAVKHQNALITSLLDSIPDMIFFKDNNGVFLGCNPAFAEFAGKDRAEIIGKTDYDIFSEEVADLYAKQDKLMLANQKPLRVEEWLTYPDGRHILVDKLKTPYWGQDGELIGILGVSRDITARKHEEQMIIEAKEQAEKASRAKSEFLSNMSHEIRTPLNAILGLTEVLEAELDKPTNKNYLRIIKNNGTNLLRIINDTLDLSKIEAGKLEAHSTRFIPWELLQEIHTTFSIQARKKGLEFEIETNIKTPEQLHVYADKDKLRQILINIIGNAIKFTHNGHVKLIMEQYANGTDGVRYIVRDTGIGIAEEDLEKIFDSFEQAETGTSRTYGGSGLGLAIARELTKLLEGRLYAVSKVGVGSQFIVEIPCKQGEDVAKQIAAKSDNDDIADKQIADKQTTILEHDSDNLKILLVDDNTDNRLLVELYLKSQPVTIDIAENGQQAVDLFLKNDKYDLILMDIQMPVMDGLDATRKIRRLEQDRRLTETYIVAFSAYAMQQDIDKSIQAGCNEHIGKPARKKQILELLERIQNISKDDSE</sequence>
<dbReference type="PROSITE" id="PS50110">
    <property type="entry name" value="RESPONSE_REGULATORY"/>
    <property type="match status" value="1"/>
</dbReference>
<dbReference type="CDD" id="cd00082">
    <property type="entry name" value="HisKA"/>
    <property type="match status" value="1"/>
</dbReference>
<comment type="subunit">
    <text evidence="10">At low DSF concentrations, interacts with RpfF.</text>
</comment>
<feature type="modified residue" description="4-aspartylphosphate" evidence="13">
    <location>
        <position position="919"/>
    </location>
</feature>
<dbReference type="Gene3D" id="3.30.565.10">
    <property type="entry name" value="Histidine kinase-like ATPase, C-terminal domain"/>
    <property type="match status" value="1"/>
</dbReference>
<evidence type="ECO:0000256" key="4">
    <source>
        <dbReference type="ARBA" id="ARBA00022553"/>
    </source>
</evidence>
<comment type="catalytic activity">
    <reaction evidence="1">
        <text>ATP + protein L-histidine = ADP + protein N-phospho-L-histidine.</text>
        <dbReference type="EC" id="2.7.13.3"/>
    </reaction>
</comment>
<keyword evidence="6" id="KW-0547">Nucleotide-binding</keyword>
<dbReference type="PANTHER" id="PTHR43047:SF72">
    <property type="entry name" value="OSMOSENSING HISTIDINE PROTEIN KINASE SLN1"/>
    <property type="match status" value="1"/>
</dbReference>
<dbReference type="Gene3D" id="3.30.450.20">
    <property type="entry name" value="PAS domain"/>
    <property type="match status" value="3"/>
</dbReference>
<dbReference type="Proteomes" id="UP000094296">
    <property type="component" value="Unassembled WGS sequence"/>
</dbReference>
<keyword evidence="9" id="KW-0902">Two-component regulatory system</keyword>
<dbReference type="Pfam" id="PF08448">
    <property type="entry name" value="PAS_4"/>
    <property type="match status" value="2"/>
</dbReference>
<dbReference type="CDD" id="cd00130">
    <property type="entry name" value="PAS"/>
    <property type="match status" value="3"/>
</dbReference>
<dbReference type="InterPro" id="IPR000014">
    <property type="entry name" value="PAS"/>
</dbReference>
<evidence type="ECO:0000256" key="3">
    <source>
        <dbReference type="ARBA" id="ARBA00012438"/>
    </source>
</evidence>
<comment type="similarity">
    <text evidence="2">In the N-terminal section; belongs to the phytochrome family.</text>
</comment>
<dbReference type="RefSeq" id="WP_069643036.1">
    <property type="nucleotide sequence ID" value="NZ_MIJE01000022.1"/>
</dbReference>
<dbReference type="STRING" id="766136.BHF68_05140"/>
<keyword evidence="8" id="KW-0067">ATP-binding</keyword>
<dbReference type="GO" id="GO:0000155">
    <property type="term" value="F:phosphorelay sensor kinase activity"/>
    <property type="evidence" value="ECO:0007669"/>
    <property type="project" value="InterPro"/>
</dbReference>
<dbReference type="NCBIfam" id="TIGR00229">
    <property type="entry name" value="sensory_box"/>
    <property type="match status" value="2"/>
</dbReference>
<dbReference type="InterPro" id="IPR035965">
    <property type="entry name" value="PAS-like_dom_sf"/>
</dbReference>
<gene>
    <name evidence="18" type="ORF">BHF68_05140</name>
</gene>
<dbReference type="FunFam" id="3.30.565.10:FF:000010">
    <property type="entry name" value="Sensor histidine kinase RcsC"/>
    <property type="match status" value="1"/>
</dbReference>
<dbReference type="EC" id="2.7.13.3" evidence="3"/>
<dbReference type="EMBL" id="MIJE01000022">
    <property type="protein sequence ID" value="OEF96991.1"/>
    <property type="molecule type" value="Genomic_DNA"/>
</dbReference>
<feature type="domain" description="Response regulatory" evidence="15">
    <location>
        <begin position="869"/>
        <end position="989"/>
    </location>
</feature>
<evidence type="ECO:0000256" key="10">
    <source>
        <dbReference type="ARBA" id="ARBA00064003"/>
    </source>
</evidence>
<evidence type="ECO:0000313" key="18">
    <source>
        <dbReference type="EMBL" id="OEF96991.1"/>
    </source>
</evidence>
<evidence type="ECO:0000256" key="9">
    <source>
        <dbReference type="ARBA" id="ARBA00023012"/>
    </source>
</evidence>
<keyword evidence="5" id="KW-0808">Transferase</keyword>
<dbReference type="Pfam" id="PF02518">
    <property type="entry name" value="HATPase_c"/>
    <property type="match status" value="1"/>
</dbReference>
<dbReference type="SUPFAM" id="SSF47384">
    <property type="entry name" value="Homodimeric domain of signal transducing histidine kinase"/>
    <property type="match status" value="1"/>
</dbReference>
<evidence type="ECO:0000256" key="12">
    <source>
        <dbReference type="ARBA" id="ARBA00074306"/>
    </source>
</evidence>
<evidence type="ECO:0000256" key="8">
    <source>
        <dbReference type="ARBA" id="ARBA00022840"/>
    </source>
</evidence>
<dbReference type="PRINTS" id="PR00344">
    <property type="entry name" value="BCTRLSENSOR"/>
</dbReference>
<dbReference type="InterPro" id="IPR005467">
    <property type="entry name" value="His_kinase_dom"/>
</dbReference>
<dbReference type="Pfam" id="PF08447">
    <property type="entry name" value="PAS_3"/>
    <property type="match status" value="1"/>
</dbReference>
<dbReference type="AlphaFoldDB" id="A0A1E5G1Z3"/>
<dbReference type="PANTHER" id="PTHR43047">
    <property type="entry name" value="TWO-COMPONENT HISTIDINE PROTEIN KINASE"/>
    <property type="match status" value="1"/>
</dbReference>
<evidence type="ECO:0000259" key="15">
    <source>
        <dbReference type="PROSITE" id="PS50110"/>
    </source>
</evidence>
<dbReference type="Pfam" id="PF00512">
    <property type="entry name" value="HisKA"/>
    <property type="match status" value="1"/>
</dbReference>
<dbReference type="SMART" id="SM00388">
    <property type="entry name" value="HisKA"/>
    <property type="match status" value="1"/>
</dbReference>
<dbReference type="Gene3D" id="1.10.287.130">
    <property type="match status" value="1"/>
</dbReference>
<feature type="domain" description="PAS" evidence="16">
    <location>
        <begin position="359"/>
        <end position="412"/>
    </location>
</feature>
<evidence type="ECO:0000259" key="16">
    <source>
        <dbReference type="PROSITE" id="PS50112"/>
    </source>
</evidence>
<evidence type="ECO:0000256" key="11">
    <source>
        <dbReference type="ARBA" id="ARBA00068150"/>
    </source>
</evidence>
<keyword evidence="7" id="KW-0418">Kinase</keyword>
<dbReference type="InterPro" id="IPR001789">
    <property type="entry name" value="Sig_transdc_resp-reg_receiver"/>
</dbReference>
<dbReference type="InterPro" id="IPR036890">
    <property type="entry name" value="HATPase_C_sf"/>
</dbReference>
<dbReference type="CDD" id="cd17546">
    <property type="entry name" value="REC_hyHK_CKI1_RcsC-like"/>
    <property type="match status" value="1"/>
</dbReference>
<dbReference type="SMART" id="SM00091">
    <property type="entry name" value="PAS"/>
    <property type="match status" value="2"/>
</dbReference>
<dbReference type="SUPFAM" id="SSF55785">
    <property type="entry name" value="PYP-like sensor domain (PAS domain)"/>
    <property type="match status" value="3"/>
</dbReference>
<dbReference type="InterPro" id="IPR013655">
    <property type="entry name" value="PAS_fold_3"/>
</dbReference>
<accession>A0A1E5G1Z3</accession>
<dbReference type="InterPro" id="IPR003661">
    <property type="entry name" value="HisK_dim/P_dom"/>
</dbReference>